<evidence type="ECO:0000313" key="3">
    <source>
        <dbReference type="Proteomes" id="UP000663722"/>
    </source>
</evidence>
<dbReference type="GO" id="GO:0051536">
    <property type="term" value="F:iron-sulfur cluster binding"/>
    <property type="evidence" value="ECO:0007669"/>
    <property type="project" value="InterPro"/>
</dbReference>
<reference evidence="2" key="1">
    <citation type="journal article" date="2021" name="Microb. Physiol.">
        <title>Proteogenomic Insights into the Physiology of Marine, Sulfate-Reducing, Filamentous Desulfonema limicola and Desulfonema magnum.</title>
        <authorList>
            <person name="Schnaars V."/>
            <person name="Wohlbrand L."/>
            <person name="Scheve S."/>
            <person name="Hinrichs C."/>
            <person name="Reinhardt R."/>
            <person name="Rabus R."/>
        </authorList>
    </citation>
    <scope>NUCLEOTIDE SEQUENCE</scope>
    <source>
        <strain evidence="2">4be13</strain>
    </source>
</reference>
<dbReference type="Pfam" id="PF01592">
    <property type="entry name" value="NifU_N"/>
    <property type="match status" value="1"/>
</dbReference>
<organism evidence="2 3">
    <name type="scientific">Desulfonema magnum</name>
    <dbReference type="NCBI Taxonomy" id="45655"/>
    <lineage>
        <taxon>Bacteria</taxon>
        <taxon>Pseudomonadati</taxon>
        <taxon>Thermodesulfobacteriota</taxon>
        <taxon>Desulfobacteria</taxon>
        <taxon>Desulfobacterales</taxon>
        <taxon>Desulfococcaceae</taxon>
        <taxon>Desulfonema</taxon>
    </lineage>
</organism>
<evidence type="ECO:0000259" key="1">
    <source>
        <dbReference type="Pfam" id="PF01592"/>
    </source>
</evidence>
<sequence length="120" mass="13226">MFVVVGIWFAVYYWLNPRLDNPDAKACITGSCGDTMEIRLQFEKNKVVKTSHWTSGCAYSFNCVLAAADIAKGKSPEEILDIDADMIQKSVGGLPEDHIHCASLAAQTLHAAIDDYMKKT</sequence>
<gene>
    <name evidence="2" type="ORF">dnm_035280</name>
</gene>
<dbReference type="CDD" id="cd06664">
    <property type="entry name" value="IscU_like"/>
    <property type="match status" value="1"/>
</dbReference>
<protein>
    <submittedName>
        <fullName evidence="2">Iron-sulfur cluster assembly protein domain-containing protein</fullName>
    </submittedName>
</protein>
<dbReference type="SUPFAM" id="SSF82649">
    <property type="entry name" value="SufE/NifU"/>
    <property type="match status" value="1"/>
</dbReference>
<accession>A0A975GN81</accession>
<name>A0A975GN81_9BACT</name>
<dbReference type="GO" id="GO:0016226">
    <property type="term" value="P:iron-sulfur cluster assembly"/>
    <property type="evidence" value="ECO:0007669"/>
    <property type="project" value="InterPro"/>
</dbReference>
<dbReference type="AlphaFoldDB" id="A0A975GN81"/>
<dbReference type="KEGG" id="dmm:dnm_035280"/>
<dbReference type="InterPro" id="IPR002871">
    <property type="entry name" value="NIF_FeS_clus_asmbl_NifU_N"/>
</dbReference>
<feature type="domain" description="NIF system FeS cluster assembly NifU N-terminal" evidence="1">
    <location>
        <begin position="30"/>
        <end position="119"/>
    </location>
</feature>
<keyword evidence="3" id="KW-1185">Reference proteome</keyword>
<evidence type="ECO:0000313" key="2">
    <source>
        <dbReference type="EMBL" id="QTA87494.1"/>
    </source>
</evidence>
<proteinExistence type="predicted"/>
<dbReference type="GO" id="GO:0005506">
    <property type="term" value="F:iron ion binding"/>
    <property type="evidence" value="ECO:0007669"/>
    <property type="project" value="InterPro"/>
</dbReference>
<dbReference type="EMBL" id="CP061800">
    <property type="protein sequence ID" value="QTA87494.1"/>
    <property type="molecule type" value="Genomic_DNA"/>
</dbReference>
<dbReference type="PANTHER" id="PTHR10093">
    <property type="entry name" value="IRON-SULFUR CLUSTER ASSEMBLY ENZYME NIFU HOMOLOG"/>
    <property type="match status" value="1"/>
</dbReference>
<dbReference type="Gene3D" id="3.90.1010.10">
    <property type="match status" value="1"/>
</dbReference>
<dbReference type="Proteomes" id="UP000663722">
    <property type="component" value="Chromosome"/>
</dbReference>